<evidence type="ECO:0000256" key="10">
    <source>
        <dbReference type="ARBA" id="ARBA00022989"/>
    </source>
</evidence>
<comment type="function">
    <text evidence="2 16 17">Catalyzes the decarboxylation of oxaloacetate coupled to Na(+) translocation.</text>
</comment>
<evidence type="ECO:0000256" key="16">
    <source>
        <dbReference type="HAMAP-Rule" id="MF_00404"/>
    </source>
</evidence>
<dbReference type="HAMAP" id="MF_00404">
    <property type="entry name" value="OadG"/>
    <property type="match status" value="1"/>
</dbReference>
<reference evidence="18 19" key="1">
    <citation type="submission" date="2023-01" db="EMBL/GenBank/DDBJ databases">
        <title>Vibrio sp. KJ40-1 sp.nov, isolated from marine algae.</title>
        <authorList>
            <person name="Butt M."/>
            <person name="Kim J.M.J."/>
            <person name="Jeon C.O.C."/>
        </authorList>
    </citation>
    <scope>NUCLEOTIDE SEQUENCE [LARGE SCALE GENOMIC DNA]</scope>
    <source>
        <strain evidence="18 19">KJ40-1</strain>
    </source>
</reference>
<gene>
    <name evidence="16" type="primary">oadG</name>
    <name evidence="18" type="ORF">PGX00_15495</name>
</gene>
<comment type="subcellular location">
    <subcellularLocation>
        <location evidence="3 16 17">Cell membrane</location>
        <topology evidence="3 16 17">Single-pass membrane protein</topology>
    </subcellularLocation>
</comment>
<evidence type="ECO:0000256" key="15">
    <source>
        <dbReference type="ARBA" id="ARBA00048176"/>
    </source>
</evidence>
<evidence type="ECO:0000256" key="12">
    <source>
        <dbReference type="ARBA" id="ARBA00023065"/>
    </source>
</evidence>
<comment type="cofactor">
    <cofactor evidence="1 16 17">
        <name>Na(+)</name>
        <dbReference type="ChEBI" id="CHEBI:29101"/>
    </cofactor>
</comment>
<evidence type="ECO:0000256" key="8">
    <source>
        <dbReference type="ARBA" id="ARBA00022692"/>
    </source>
</evidence>
<protein>
    <recommendedName>
        <fullName evidence="16">Probable oxaloacetate decarboxylase gamma chain</fullName>
        <ecNumber evidence="16">7.2.4.2</ecNumber>
    </recommendedName>
</protein>
<keyword evidence="7 16" id="KW-1003">Cell membrane</keyword>
<keyword evidence="9 16" id="KW-1278">Translocase</keyword>
<feature type="transmembrane region" description="Helical" evidence="16 17">
    <location>
        <begin position="6"/>
        <end position="31"/>
    </location>
</feature>
<keyword evidence="11 16" id="KW-0915">Sodium</keyword>
<dbReference type="RefSeq" id="WP_272138232.1">
    <property type="nucleotide sequence ID" value="NZ_JAQLOI010000003.1"/>
</dbReference>
<accession>A0ABT4YTR8</accession>
<keyword evidence="10 16" id="KW-1133">Transmembrane helix</keyword>
<evidence type="ECO:0000256" key="5">
    <source>
        <dbReference type="ARBA" id="ARBA00011869"/>
    </source>
</evidence>
<evidence type="ECO:0000256" key="1">
    <source>
        <dbReference type="ARBA" id="ARBA00001959"/>
    </source>
</evidence>
<evidence type="ECO:0000313" key="19">
    <source>
        <dbReference type="Proteomes" id="UP001210678"/>
    </source>
</evidence>
<name>A0ABT4YTR8_9VIBR</name>
<evidence type="ECO:0000313" key="18">
    <source>
        <dbReference type="EMBL" id="MDB1124962.1"/>
    </source>
</evidence>
<comment type="catalytic activity">
    <reaction evidence="15 16 17">
        <text>oxaloacetate + 2 Na(+)(in) + H(+) = pyruvate + 2 Na(+)(out) + CO2</text>
        <dbReference type="Rhea" id="RHEA:57724"/>
        <dbReference type="ChEBI" id="CHEBI:15361"/>
        <dbReference type="ChEBI" id="CHEBI:15378"/>
        <dbReference type="ChEBI" id="CHEBI:16452"/>
        <dbReference type="ChEBI" id="CHEBI:16526"/>
        <dbReference type="ChEBI" id="CHEBI:29101"/>
        <dbReference type="EC" id="7.2.4.2"/>
    </reaction>
</comment>
<evidence type="ECO:0000256" key="6">
    <source>
        <dbReference type="ARBA" id="ARBA00022448"/>
    </source>
</evidence>
<proteinExistence type="inferred from homology"/>
<evidence type="ECO:0000256" key="7">
    <source>
        <dbReference type="ARBA" id="ARBA00022475"/>
    </source>
</evidence>
<dbReference type="InterPro" id="IPR023424">
    <property type="entry name" value="OadG"/>
</dbReference>
<dbReference type="InterPro" id="IPR005899">
    <property type="entry name" value="Na_pump_deCOase"/>
</dbReference>
<dbReference type="Proteomes" id="UP001210678">
    <property type="component" value="Unassembled WGS sequence"/>
</dbReference>
<keyword evidence="6 16" id="KW-0813">Transport</keyword>
<evidence type="ECO:0000256" key="13">
    <source>
        <dbReference type="ARBA" id="ARBA00023136"/>
    </source>
</evidence>
<keyword evidence="13 16" id="KW-0472">Membrane</keyword>
<evidence type="ECO:0000256" key="2">
    <source>
        <dbReference type="ARBA" id="ARBA00003002"/>
    </source>
</evidence>
<evidence type="ECO:0000256" key="3">
    <source>
        <dbReference type="ARBA" id="ARBA00004162"/>
    </source>
</evidence>
<evidence type="ECO:0000256" key="17">
    <source>
        <dbReference type="RuleBase" id="RU004278"/>
    </source>
</evidence>
<dbReference type="EMBL" id="JAQLOI010000003">
    <property type="protein sequence ID" value="MDB1124962.1"/>
    <property type="molecule type" value="Genomic_DNA"/>
</dbReference>
<comment type="subunit">
    <text evidence="5 16">Heterotrimer of an alpha, a beta and a gamma subunit.</text>
</comment>
<sequence length="89" mass="9288">MNEGPIILEGVTLMLLGMGFVFCFLALLVGATRLLSTIAMKLEPAAPASTSITSTVPVASDDSMVAAITAALHHHKKKSVNNCKTTGNF</sequence>
<dbReference type="EC" id="7.2.4.2" evidence="16"/>
<dbReference type="NCBIfam" id="TIGR01195">
    <property type="entry name" value="oadG_fam"/>
    <property type="match status" value="1"/>
</dbReference>
<evidence type="ECO:0000256" key="4">
    <source>
        <dbReference type="ARBA" id="ARBA00005844"/>
    </source>
</evidence>
<comment type="caution">
    <text evidence="18">The sequence shown here is derived from an EMBL/GenBank/DDBJ whole genome shotgun (WGS) entry which is preliminary data.</text>
</comment>
<evidence type="ECO:0000256" key="14">
    <source>
        <dbReference type="ARBA" id="ARBA00023201"/>
    </source>
</evidence>
<dbReference type="Pfam" id="PF04277">
    <property type="entry name" value="OAD_gamma"/>
    <property type="match status" value="1"/>
</dbReference>
<organism evidence="18 19">
    <name type="scientific">Vibrio algarum</name>
    <dbReference type="NCBI Taxonomy" id="3020714"/>
    <lineage>
        <taxon>Bacteria</taxon>
        <taxon>Pseudomonadati</taxon>
        <taxon>Pseudomonadota</taxon>
        <taxon>Gammaproteobacteria</taxon>
        <taxon>Vibrionales</taxon>
        <taxon>Vibrionaceae</taxon>
        <taxon>Vibrio</taxon>
    </lineage>
</organism>
<evidence type="ECO:0000256" key="11">
    <source>
        <dbReference type="ARBA" id="ARBA00023053"/>
    </source>
</evidence>
<keyword evidence="8 16" id="KW-0812">Transmembrane</keyword>
<keyword evidence="12 16" id="KW-0406">Ion transport</keyword>
<keyword evidence="14 16" id="KW-0739">Sodium transport</keyword>
<comment type="similarity">
    <text evidence="4 16 17">Belongs to the OadG family.</text>
</comment>
<keyword evidence="19" id="KW-1185">Reference proteome</keyword>
<evidence type="ECO:0000256" key="9">
    <source>
        <dbReference type="ARBA" id="ARBA00022967"/>
    </source>
</evidence>